<dbReference type="GeneID" id="30173536"/>
<reference evidence="1" key="1">
    <citation type="submission" date="2013-07" db="EMBL/GenBank/DDBJ databases">
        <title>The Genome Sequence of Cryptococcus pinus CBS10737.</title>
        <authorList>
            <consortium name="The Broad Institute Genome Sequencing Platform"/>
            <person name="Cuomo C."/>
            <person name="Litvintseva A."/>
            <person name="Chen Y."/>
            <person name="Heitman J."/>
            <person name="Sun S."/>
            <person name="Springer D."/>
            <person name="Dromer F."/>
            <person name="Young S.K."/>
            <person name="Zeng Q."/>
            <person name="Gargeya S."/>
            <person name="Fitzgerald M."/>
            <person name="Abouelleil A."/>
            <person name="Alvarado L."/>
            <person name="Berlin A.M."/>
            <person name="Chapman S.B."/>
            <person name="Dewar J."/>
            <person name="Goldberg J."/>
            <person name="Griggs A."/>
            <person name="Gujja S."/>
            <person name="Hansen M."/>
            <person name="Howarth C."/>
            <person name="Imamovic A."/>
            <person name="Larimer J."/>
            <person name="McCowan C."/>
            <person name="Murphy C."/>
            <person name="Pearson M."/>
            <person name="Priest M."/>
            <person name="Roberts A."/>
            <person name="Saif S."/>
            <person name="Shea T."/>
            <person name="Sykes S."/>
            <person name="Wortman J."/>
            <person name="Nusbaum C."/>
            <person name="Birren B."/>
        </authorList>
    </citation>
    <scope>NUCLEOTIDE SEQUENCE [LARGE SCALE GENOMIC DNA]</scope>
    <source>
        <strain evidence="1">CBS 10737</strain>
    </source>
</reference>
<reference evidence="1" key="3">
    <citation type="submission" date="2016-07" db="EMBL/GenBank/DDBJ databases">
        <title>Evolution of pathogenesis and genome organization in the Tremellales.</title>
        <authorList>
            <person name="Cuomo C."/>
            <person name="Litvintseva A."/>
            <person name="Heitman J."/>
            <person name="Chen Y."/>
            <person name="Sun S."/>
            <person name="Springer D."/>
            <person name="Dromer F."/>
            <person name="Young S."/>
            <person name="Zeng Q."/>
            <person name="Chapman S."/>
            <person name="Gujja S."/>
            <person name="Saif S."/>
            <person name="Birren B."/>
        </authorList>
    </citation>
    <scope>NUCLEOTIDE SEQUENCE</scope>
    <source>
        <strain evidence="1">CBS 10737</strain>
    </source>
</reference>
<dbReference type="Proteomes" id="UP000094020">
    <property type="component" value="Chromosome 10"/>
</dbReference>
<reference evidence="2" key="4">
    <citation type="submission" date="2024-02" db="EMBL/GenBank/DDBJ databases">
        <title>Comparative genomics of Cryptococcus and Kwoniella reveals pathogenesis evolution and contrasting modes of karyotype evolution via chromosome fusion or intercentromeric recombination.</title>
        <authorList>
            <person name="Coelho M.A."/>
            <person name="David-Palma M."/>
            <person name="Shea T."/>
            <person name="Bowers K."/>
            <person name="McGinley-Smith S."/>
            <person name="Mohammad A.W."/>
            <person name="Gnirke A."/>
            <person name="Yurkov A.M."/>
            <person name="Nowrousian M."/>
            <person name="Sun S."/>
            <person name="Cuomo C.A."/>
            <person name="Heitman J."/>
        </authorList>
    </citation>
    <scope>NUCLEOTIDE SEQUENCE</scope>
    <source>
        <strain evidence="2">CBS 10737</strain>
    </source>
</reference>
<evidence type="ECO:0000313" key="2">
    <source>
        <dbReference type="EMBL" id="WWC73322.1"/>
    </source>
</evidence>
<proteinExistence type="predicted"/>
<accession>A0A1B9HYQ6</accession>
<evidence type="ECO:0000313" key="1">
    <source>
        <dbReference type="EMBL" id="OCF48390.1"/>
    </source>
</evidence>
<dbReference type="EMBL" id="CP144528">
    <property type="protein sequence ID" value="WWC73322.1"/>
    <property type="molecule type" value="Genomic_DNA"/>
</dbReference>
<evidence type="ECO:0000313" key="3">
    <source>
        <dbReference type="Proteomes" id="UP000094020"/>
    </source>
</evidence>
<keyword evidence="3" id="KW-1185">Reference proteome</keyword>
<dbReference type="KEGG" id="kpin:30173536"/>
<protein>
    <submittedName>
        <fullName evidence="1">Uncharacterized protein</fullName>
    </submittedName>
</protein>
<dbReference type="EMBL" id="KI894013">
    <property type="protein sequence ID" value="OCF48390.1"/>
    <property type="molecule type" value="Genomic_DNA"/>
</dbReference>
<gene>
    <name evidence="1" type="ORF">I206_05167</name>
    <name evidence="2" type="ORF">I206_107289</name>
</gene>
<dbReference type="AlphaFoldDB" id="A0A1B9HYQ6"/>
<dbReference type="RefSeq" id="XP_019009609.1">
    <property type="nucleotide sequence ID" value="XM_019156891.1"/>
</dbReference>
<organism evidence="1">
    <name type="scientific">Kwoniella pini CBS 10737</name>
    <dbReference type="NCBI Taxonomy" id="1296096"/>
    <lineage>
        <taxon>Eukaryota</taxon>
        <taxon>Fungi</taxon>
        <taxon>Dikarya</taxon>
        <taxon>Basidiomycota</taxon>
        <taxon>Agaricomycotina</taxon>
        <taxon>Tremellomycetes</taxon>
        <taxon>Tremellales</taxon>
        <taxon>Cryptococcaceae</taxon>
        <taxon>Kwoniella</taxon>
    </lineage>
</organism>
<reference evidence="2" key="2">
    <citation type="submission" date="2013-07" db="EMBL/GenBank/DDBJ databases">
        <authorList>
            <consortium name="The Broad Institute Genome Sequencing Platform"/>
            <person name="Cuomo C."/>
            <person name="Litvintseva A."/>
            <person name="Chen Y."/>
            <person name="Heitman J."/>
            <person name="Sun S."/>
            <person name="Springer D."/>
            <person name="Dromer F."/>
            <person name="Young S.K."/>
            <person name="Zeng Q."/>
            <person name="Gargeya S."/>
            <person name="Fitzgerald M."/>
            <person name="Abouelleil A."/>
            <person name="Alvarado L."/>
            <person name="Berlin A.M."/>
            <person name="Chapman S.B."/>
            <person name="Dewar J."/>
            <person name="Goldberg J."/>
            <person name="Griggs A."/>
            <person name="Gujja S."/>
            <person name="Hansen M."/>
            <person name="Howarth C."/>
            <person name="Imamovic A."/>
            <person name="Larimer J."/>
            <person name="McCowan C."/>
            <person name="Murphy C."/>
            <person name="Pearson M."/>
            <person name="Priest M."/>
            <person name="Roberts A."/>
            <person name="Saif S."/>
            <person name="Shea T."/>
            <person name="Sykes S."/>
            <person name="Wortman J."/>
            <person name="Nusbaum C."/>
            <person name="Birren B."/>
        </authorList>
    </citation>
    <scope>NUCLEOTIDE SEQUENCE</scope>
    <source>
        <strain evidence="2">CBS 10737</strain>
    </source>
</reference>
<sequence length="169" mass="19259">MNRSNSDMSVGKSGSNLVPHLNKNLSGMRIGKTKNSKWSVLSYNLTHPAKIRCPNPWPAFLKSSYAYKAGISSQLPHTQDAYRYVVLWLDGLAWDVIYRLGMIFDSGNYNDIQNRPSNETRKWSMMHTYFINPNITMMRVLNYTMLSGPPVTIVSMTVSNPDEVSWTCE</sequence>
<name>A0A1B9HYQ6_9TREE</name>